<dbReference type="Proteomes" id="UP000664096">
    <property type="component" value="Unassembled WGS sequence"/>
</dbReference>
<gene>
    <name evidence="1" type="ORF">JF539_07130</name>
</gene>
<dbReference type="EMBL" id="JAEKJZ010000001">
    <property type="protein sequence ID" value="MBN9670107.1"/>
    <property type="molecule type" value="Genomic_DNA"/>
</dbReference>
<reference evidence="1" key="1">
    <citation type="submission" date="2020-12" db="EMBL/GenBank/DDBJ databases">
        <title>Oil enriched cultivation method for isolating marine PHA-producing bacteria.</title>
        <authorList>
            <person name="Zheng W."/>
            <person name="Yu S."/>
            <person name="Huang Y."/>
        </authorList>
    </citation>
    <scope>NUCLEOTIDE SEQUENCE</scope>
    <source>
        <strain evidence="1">SY-2-12</strain>
    </source>
</reference>
<name>A0A939J318_9HYPH</name>
<organism evidence="1 2">
    <name type="scientific">Roseibium aggregatum</name>
    <dbReference type="NCBI Taxonomy" id="187304"/>
    <lineage>
        <taxon>Bacteria</taxon>
        <taxon>Pseudomonadati</taxon>
        <taxon>Pseudomonadota</taxon>
        <taxon>Alphaproteobacteria</taxon>
        <taxon>Hyphomicrobiales</taxon>
        <taxon>Stappiaceae</taxon>
        <taxon>Roseibium</taxon>
    </lineage>
</organism>
<evidence type="ECO:0000313" key="2">
    <source>
        <dbReference type="Proteomes" id="UP000664096"/>
    </source>
</evidence>
<evidence type="ECO:0000313" key="1">
    <source>
        <dbReference type="EMBL" id="MBN9670107.1"/>
    </source>
</evidence>
<comment type="caution">
    <text evidence="1">The sequence shown here is derived from an EMBL/GenBank/DDBJ whole genome shotgun (WGS) entry which is preliminary data.</text>
</comment>
<dbReference type="SUPFAM" id="SSF56784">
    <property type="entry name" value="HAD-like"/>
    <property type="match status" value="1"/>
</dbReference>
<dbReference type="AlphaFoldDB" id="A0A939J318"/>
<sequence length="222" mass="24494">MPKPTPVQPEVLAQIRQLEVSGRPLIICDVDEVILHMISHLEDYLDTYGLMFLNDEFRLTGNIAPKDSRTPLSSVTVRNHLLLFFEEYCDRQDMVPGANEALAKLAGDWDIVLLTNLPGSHNKPVREKLLAGFDISYPLVTNSGPKGGAVAALAARRPSPVVFIDDSPANHSSVSASFPSAVQIQFIADPRFRNAMKKESHIDLLTGNWQETETYISAILDG</sequence>
<proteinExistence type="predicted"/>
<accession>A0A939J318</accession>
<dbReference type="InterPro" id="IPR036412">
    <property type="entry name" value="HAD-like_sf"/>
</dbReference>
<dbReference type="RefSeq" id="WP_207139622.1">
    <property type="nucleotide sequence ID" value="NZ_JAEKJZ010000001.1"/>
</dbReference>
<protein>
    <submittedName>
        <fullName evidence="1">Uncharacterized protein</fullName>
    </submittedName>
</protein>